<dbReference type="EC" id="2.7.1.68" evidence="6"/>
<feature type="compositionally biased region" description="Low complexity" evidence="24">
    <location>
        <begin position="55"/>
        <end position="69"/>
    </location>
</feature>
<evidence type="ECO:0000256" key="13">
    <source>
        <dbReference type="ARBA" id="ARBA00022827"/>
    </source>
</evidence>
<keyword evidence="14 23" id="KW-0067">ATP-binding</keyword>
<evidence type="ECO:0000256" key="15">
    <source>
        <dbReference type="ARBA" id="ARBA00022946"/>
    </source>
</evidence>
<dbReference type="Pfam" id="PF01504">
    <property type="entry name" value="PIP5K"/>
    <property type="match status" value="1"/>
</dbReference>
<feature type="transmembrane region" description="Helical" evidence="25">
    <location>
        <begin position="845"/>
        <end position="867"/>
    </location>
</feature>
<dbReference type="GO" id="GO:0046949">
    <property type="term" value="P:fatty-acyl-CoA biosynthetic process"/>
    <property type="evidence" value="ECO:0007669"/>
    <property type="project" value="TreeGrafter"/>
</dbReference>
<feature type="region of interest" description="Disordered" evidence="24">
    <location>
        <begin position="31"/>
        <end position="112"/>
    </location>
</feature>
<keyword evidence="18" id="KW-0496">Mitochondrion</keyword>
<accession>A0AAN6MRG7</accession>
<feature type="region of interest" description="Disordered" evidence="24">
    <location>
        <begin position="129"/>
        <end position="244"/>
    </location>
</feature>
<evidence type="ECO:0000256" key="6">
    <source>
        <dbReference type="ARBA" id="ARBA00012172"/>
    </source>
</evidence>
<comment type="caution">
    <text evidence="27">The sequence shown here is derived from an EMBL/GenBank/DDBJ whole genome shotgun (WGS) entry which is preliminary data.</text>
</comment>
<evidence type="ECO:0000256" key="1">
    <source>
        <dbReference type="ARBA" id="ARBA00000444"/>
    </source>
</evidence>
<keyword evidence="15" id="KW-0809">Transit peptide</keyword>
<name>A0AAN6MRG7_9PEZI</name>
<keyword evidence="28" id="KW-1185">Reference proteome</keyword>
<dbReference type="GO" id="GO:0046854">
    <property type="term" value="P:phosphatidylinositol phosphate biosynthetic process"/>
    <property type="evidence" value="ECO:0007669"/>
    <property type="project" value="UniProtKB-ARBA"/>
</dbReference>
<dbReference type="InterPro" id="IPR027483">
    <property type="entry name" value="PInositol-4-P-4/5-kinase_C_sf"/>
</dbReference>
<dbReference type="Gene3D" id="2.40.110.10">
    <property type="entry name" value="Butyryl-CoA Dehydrogenase, subunit A, domain 2"/>
    <property type="match status" value="1"/>
</dbReference>
<keyword evidence="10 25" id="KW-0812">Transmembrane</keyword>
<keyword evidence="12 23" id="KW-0418">Kinase</keyword>
<dbReference type="InterPro" id="IPR009100">
    <property type="entry name" value="AcylCoA_DH/oxidase_NM_dom_sf"/>
</dbReference>
<evidence type="ECO:0000256" key="19">
    <source>
        <dbReference type="ARBA" id="ARBA00023136"/>
    </source>
</evidence>
<comment type="catalytic activity">
    <reaction evidence="1">
        <text>a 1,2-diacyl-sn-glycero-3-phospho-(1D-myo-inositol 4-phosphate) + ATP = a 1,2-diacyl-sn-glycero-3-phospho-(1D-myo-inositol-4,5-bisphosphate) + ADP + H(+)</text>
        <dbReference type="Rhea" id="RHEA:14425"/>
        <dbReference type="ChEBI" id="CHEBI:15378"/>
        <dbReference type="ChEBI" id="CHEBI:30616"/>
        <dbReference type="ChEBI" id="CHEBI:58178"/>
        <dbReference type="ChEBI" id="CHEBI:58456"/>
        <dbReference type="ChEBI" id="CHEBI:456216"/>
        <dbReference type="EC" id="2.7.1.68"/>
    </reaction>
</comment>
<dbReference type="GO" id="GO:0033539">
    <property type="term" value="P:fatty acid beta-oxidation using acyl-CoA dehydrogenase"/>
    <property type="evidence" value="ECO:0007669"/>
    <property type="project" value="TreeGrafter"/>
</dbReference>
<dbReference type="InterPro" id="IPR036250">
    <property type="entry name" value="AcylCo_DH-like_C"/>
</dbReference>
<gene>
    <name evidence="27" type="ORF">C8A05DRAFT_42310</name>
</gene>
<evidence type="ECO:0000256" key="24">
    <source>
        <dbReference type="SAM" id="MobiDB-lite"/>
    </source>
</evidence>
<dbReference type="GO" id="GO:0005524">
    <property type="term" value="F:ATP binding"/>
    <property type="evidence" value="ECO:0007669"/>
    <property type="project" value="UniProtKB-UniRule"/>
</dbReference>
<reference evidence="27" key="2">
    <citation type="submission" date="2023-05" db="EMBL/GenBank/DDBJ databases">
        <authorList>
            <consortium name="Lawrence Berkeley National Laboratory"/>
            <person name="Steindorff A."/>
            <person name="Hensen N."/>
            <person name="Bonometti L."/>
            <person name="Westerberg I."/>
            <person name="Brannstrom I.O."/>
            <person name="Guillou S."/>
            <person name="Cros-Aarteil S."/>
            <person name="Calhoun S."/>
            <person name="Haridas S."/>
            <person name="Kuo A."/>
            <person name="Mondo S."/>
            <person name="Pangilinan J."/>
            <person name="Riley R."/>
            <person name="Labutti K."/>
            <person name="Andreopoulos B."/>
            <person name="Lipzen A."/>
            <person name="Chen C."/>
            <person name="Yanf M."/>
            <person name="Daum C."/>
            <person name="Ng V."/>
            <person name="Clum A."/>
            <person name="Ohm R."/>
            <person name="Martin F."/>
            <person name="Silar P."/>
            <person name="Natvig D."/>
            <person name="Lalanne C."/>
            <person name="Gautier V."/>
            <person name="Ament-Velasquez S.L."/>
            <person name="Kruys A."/>
            <person name="Hutchinson M.I."/>
            <person name="Powell A.J."/>
            <person name="Barry K."/>
            <person name="Miller A.N."/>
            <person name="Grigoriev I.V."/>
            <person name="Debuchy R."/>
            <person name="Gladieux P."/>
            <person name="Thoren M.H."/>
            <person name="Johannesson H."/>
        </authorList>
    </citation>
    <scope>NUCLEOTIDE SEQUENCE</scope>
    <source>
        <strain evidence="27">CBS 103.79</strain>
    </source>
</reference>
<dbReference type="Gene3D" id="1.20.140.10">
    <property type="entry name" value="Butyryl-CoA Dehydrogenase, subunit A, domain 3"/>
    <property type="match status" value="1"/>
</dbReference>
<dbReference type="InterPro" id="IPR052033">
    <property type="entry name" value="Glutaryl-CoA_DH_mitochondrial"/>
</dbReference>
<keyword evidence="8" id="KW-0285">Flavoprotein</keyword>
<evidence type="ECO:0000256" key="20">
    <source>
        <dbReference type="ARBA" id="ARBA00078403"/>
    </source>
</evidence>
<dbReference type="SUPFAM" id="SSF56645">
    <property type="entry name" value="Acyl-CoA dehydrogenase NM domain-like"/>
    <property type="match status" value="1"/>
</dbReference>
<evidence type="ECO:0000256" key="16">
    <source>
        <dbReference type="ARBA" id="ARBA00022989"/>
    </source>
</evidence>
<evidence type="ECO:0000256" key="14">
    <source>
        <dbReference type="ARBA" id="ARBA00022840"/>
    </source>
</evidence>
<evidence type="ECO:0000313" key="28">
    <source>
        <dbReference type="Proteomes" id="UP001303889"/>
    </source>
</evidence>
<keyword evidence="19 25" id="KW-0472">Membrane</keyword>
<dbReference type="InterPro" id="IPR013786">
    <property type="entry name" value="AcylCoA_DH/ox_N"/>
</dbReference>
<keyword evidence="13" id="KW-0274">FAD</keyword>
<feature type="transmembrane region" description="Helical" evidence="25">
    <location>
        <begin position="874"/>
        <end position="894"/>
    </location>
</feature>
<keyword evidence="7" id="KW-0597">Phosphoprotein</keyword>
<dbReference type="FunFam" id="3.30.800.10:FF:000009">
    <property type="entry name" value="Phosphatidylinositol 4-phosphate 5-kinase its3"/>
    <property type="match status" value="1"/>
</dbReference>
<proteinExistence type="inferred from homology"/>
<evidence type="ECO:0000256" key="4">
    <source>
        <dbReference type="ARBA" id="ARBA00004305"/>
    </source>
</evidence>
<dbReference type="PANTHER" id="PTHR42807:SF1">
    <property type="entry name" value="GLUTARYL-COA DEHYDROGENASE, MITOCHONDRIAL"/>
    <property type="match status" value="1"/>
</dbReference>
<keyword evidence="17" id="KW-0560">Oxidoreductase</keyword>
<dbReference type="Gene3D" id="3.30.810.10">
    <property type="entry name" value="2-Layer Sandwich"/>
    <property type="match status" value="1"/>
</dbReference>
<dbReference type="GO" id="GO:0050660">
    <property type="term" value="F:flavin adenine dinucleotide binding"/>
    <property type="evidence" value="ECO:0007669"/>
    <property type="project" value="InterPro"/>
</dbReference>
<reference evidence="27" key="1">
    <citation type="journal article" date="2023" name="Mol. Phylogenet. Evol.">
        <title>Genome-scale phylogeny and comparative genomics of the fungal order Sordariales.</title>
        <authorList>
            <person name="Hensen N."/>
            <person name="Bonometti L."/>
            <person name="Westerberg I."/>
            <person name="Brannstrom I.O."/>
            <person name="Guillou S."/>
            <person name="Cros-Aarteil S."/>
            <person name="Calhoun S."/>
            <person name="Haridas S."/>
            <person name="Kuo A."/>
            <person name="Mondo S."/>
            <person name="Pangilinan J."/>
            <person name="Riley R."/>
            <person name="LaButti K."/>
            <person name="Andreopoulos B."/>
            <person name="Lipzen A."/>
            <person name="Chen C."/>
            <person name="Yan M."/>
            <person name="Daum C."/>
            <person name="Ng V."/>
            <person name="Clum A."/>
            <person name="Steindorff A."/>
            <person name="Ohm R.A."/>
            <person name="Martin F."/>
            <person name="Silar P."/>
            <person name="Natvig D.O."/>
            <person name="Lalanne C."/>
            <person name="Gautier V."/>
            <person name="Ament-Velasquez S.L."/>
            <person name="Kruys A."/>
            <person name="Hutchinson M.I."/>
            <person name="Powell A.J."/>
            <person name="Barry K."/>
            <person name="Miller A.N."/>
            <person name="Grigoriev I.V."/>
            <person name="Debuchy R."/>
            <person name="Gladieux P."/>
            <person name="Hiltunen Thoren M."/>
            <person name="Johannesson H."/>
        </authorList>
    </citation>
    <scope>NUCLEOTIDE SEQUENCE</scope>
    <source>
        <strain evidence="27">CBS 103.79</strain>
    </source>
</reference>
<evidence type="ECO:0000256" key="12">
    <source>
        <dbReference type="ARBA" id="ARBA00022777"/>
    </source>
</evidence>
<dbReference type="Proteomes" id="UP001303889">
    <property type="component" value="Unassembled WGS sequence"/>
</dbReference>
<keyword evidence="16 25" id="KW-1133">Transmembrane helix</keyword>
<dbReference type="PROSITE" id="PS51455">
    <property type="entry name" value="PIPK"/>
    <property type="match status" value="1"/>
</dbReference>
<dbReference type="GO" id="GO:0005759">
    <property type="term" value="C:mitochondrial matrix"/>
    <property type="evidence" value="ECO:0007669"/>
    <property type="project" value="UniProtKB-SubCell"/>
</dbReference>
<keyword evidence="11 23" id="KW-0547">Nucleotide-binding</keyword>
<comment type="similarity">
    <text evidence="5">Belongs to the acyl-CoA dehydrogenase family.</text>
</comment>
<dbReference type="InterPro" id="IPR002498">
    <property type="entry name" value="PInositol-4-P-4/5-kinase_core"/>
</dbReference>
<organism evidence="27 28">
    <name type="scientific">Staphylotrichum tortipilum</name>
    <dbReference type="NCBI Taxonomy" id="2831512"/>
    <lineage>
        <taxon>Eukaryota</taxon>
        <taxon>Fungi</taxon>
        <taxon>Dikarya</taxon>
        <taxon>Ascomycota</taxon>
        <taxon>Pezizomycotina</taxon>
        <taxon>Sordariomycetes</taxon>
        <taxon>Sordariomycetidae</taxon>
        <taxon>Sordariales</taxon>
        <taxon>Chaetomiaceae</taxon>
        <taxon>Staphylotrichum</taxon>
    </lineage>
</organism>
<dbReference type="Pfam" id="PF02771">
    <property type="entry name" value="Acyl-CoA_dh_N"/>
    <property type="match status" value="1"/>
</dbReference>
<feature type="compositionally biased region" description="Low complexity" evidence="24">
    <location>
        <begin position="198"/>
        <end position="210"/>
    </location>
</feature>
<evidence type="ECO:0000256" key="22">
    <source>
        <dbReference type="ARBA" id="ARBA00082306"/>
    </source>
</evidence>
<evidence type="ECO:0000256" key="2">
    <source>
        <dbReference type="ARBA" id="ARBA00001974"/>
    </source>
</evidence>
<sequence length="1300" mass="142814">MPSFVPDGTTAIDSQSSGVVHLDRAAEYGLSQAKVDGRIARQPHSHRSNESFDASSANSTSSSTTSETSVEPDQRLATKPSRPRTMNPPPNGTSVGAPAASGPVELASQKPLPFGTSTVLLVDRTAMGAVSGANGTDGAGGADRANGSHSPPPKQRDAGPSLESPQPQQPGVEATSPASSRINQKAPHRYSSPPVYDQPSSSGASQQQQSTPVLGIKHRHTLEVPKVTSGRGSRDGIDTAYSSGRFSPTMTTAAAGARRASLSLARRNTRSLHSDGPRDEVVPDEDAMRWAEAYRQKRASKRRRREVEDDDRVLVGTKVDESHANWVTAYNMLTGIRVAVSRTNAKLDRPLTDADFDVKQKSTFDIAGNELVPSAKYDFKFKDYAPWVFRHLRTLFRLDPADYLMSLTGKYILSELGSPGKSGSFFYFSRDYKYIIKTIHHAEHKFLRKILKDYYQHVTDNPNTLLSQFYGLHRVKMPYGRKIHFVVMNNLFPPHRDIHQTFDLKGSTVGRDYSEDDLESNPRATLKDLNWLRRKRHLELGIQKKRLFLAQLLKDVRLLQRLQIMDYSLLIGIHDLERGNEENLRGKTLRVFNPGGNNTGEDFDPHSVLMRTPSKLENQRKARELRQMIQSEKPVPMGETSNMMPDELEEGQNRPGFIFNQDDGGYRATHEDNTPGEEIYYVGVIDCLTHYGIIKKIEHFWKGLSSDRSQISALPPHEYGERFINFISNVTMSQEEAFRAAQERDAALAAEAAAAAAIPPVPDYQPPLPPSALKRPMARRRRPPRPGALAELPPLKILSQIAALQVLYYAVALVLMVFTALVAGTKFSMDLVFGWDAVRGDTTQGWLMGFIWLLDGGLLMAVAIVILIGRSKLVLDFAVSLHVIHLVVVTLYSGQLPRNTAWWLTMTAASAVAVALATWGCRYRQLQPISFGGGGAASAAAGGEAYRDEHYDARILEEMGELGLLGATISGYGCAGVSNVAGALITRAVERVDSGYRSSMSVQSSLVMGAIHDFGSAEQKDRYLPEMAKGKLIGAFGLTEPNHGSDPGSMEAVAREHPHKEGYLLLRGSKTWITNSPIADVLVVWAKLQETGKIRGFLVDRKQCPAGTLETPAIKNKTGLRASITGMIHLEDCPVPKENMFPEVEGLKGPFTCLNSARYGIALGVVGALEDCIARARAYALERRQFRGNPLAKYQLVQKKLADAATDAAYGTLAAIQVGRLKDQGKATPEMISMIKRQNCDRALHNARVLQEIFGGNAVSDEYMIGRHVANLYVTQTYEGQSDIHSLILGRAITGIQAFV</sequence>
<dbReference type="InterPro" id="IPR006091">
    <property type="entry name" value="Acyl-CoA_Oxase/DH_mid-dom"/>
</dbReference>
<dbReference type="Pfam" id="PF09801">
    <property type="entry name" value="SYS1"/>
    <property type="match status" value="1"/>
</dbReference>
<dbReference type="Pfam" id="PF00441">
    <property type="entry name" value="Acyl-CoA_dh_1"/>
    <property type="match status" value="1"/>
</dbReference>
<evidence type="ECO:0000256" key="10">
    <source>
        <dbReference type="ARBA" id="ARBA00022692"/>
    </source>
</evidence>
<evidence type="ECO:0000256" key="5">
    <source>
        <dbReference type="ARBA" id="ARBA00009347"/>
    </source>
</evidence>
<dbReference type="Gene3D" id="3.30.800.10">
    <property type="entry name" value="Phosphatidylinositol Phosphate Kinase II Beta"/>
    <property type="match status" value="1"/>
</dbReference>
<feature type="domain" description="PIPK" evidence="26">
    <location>
        <begin position="319"/>
        <end position="731"/>
    </location>
</feature>
<dbReference type="FunFam" id="2.40.110.10:FF:000008">
    <property type="entry name" value="Glutaryl-CoA dehydrogenase, mitochondrial"/>
    <property type="match status" value="1"/>
</dbReference>
<evidence type="ECO:0000256" key="8">
    <source>
        <dbReference type="ARBA" id="ARBA00022630"/>
    </source>
</evidence>
<dbReference type="SUPFAM" id="SSF56104">
    <property type="entry name" value="SAICAR synthase-like"/>
    <property type="match status" value="1"/>
</dbReference>
<evidence type="ECO:0000313" key="27">
    <source>
        <dbReference type="EMBL" id="KAK3904647.1"/>
    </source>
</evidence>
<dbReference type="Gene3D" id="1.10.540.10">
    <property type="entry name" value="Acyl-CoA dehydrogenase/oxidase, N-terminal domain"/>
    <property type="match status" value="1"/>
</dbReference>
<dbReference type="PANTHER" id="PTHR42807">
    <property type="entry name" value="GLUTARYL-COA DEHYDROGENASE, MITOCHONDRIAL"/>
    <property type="match status" value="1"/>
</dbReference>
<evidence type="ECO:0000256" key="9">
    <source>
        <dbReference type="ARBA" id="ARBA00022679"/>
    </source>
</evidence>
<dbReference type="GO" id="GO:0004361">
    <property type="term" value="F:glutaryl-CoA dehydrogenase activity"/>
    <property type="evidence" value="ECO:0007669"/>
    <property type="project" value="TreeGrafter"/>
</dbReference>
<keyword evidence="9 23" id="KW-0808">Transferase</keyword>
<feature type="transmembrane region" description="Helical" evidence="25">
    <location>
        <begin position="806"/>
        <end position="825"/>
    </location>
</feature>
<protein>
    <recommendedName>
        <fullName evidence="6">1-phosphatidylinositol-4-phosphate 5-kinase</fullName>
        <ecNumber evidence="6">2.7.1.68</ecNumber>
    </recommendedName>
    <alternativeName>
        <fullName evidence="22">1-phosphatidylinositol 4-phosphate kinase</fullName>
    </alternativeName>
    <alternativeName>
        <fullName evidence="20">Diphosphoinositide kinase</fullName>
    </alternativeName>
    <alternativeName>
        <fullName evidence="21">PIP5K</fullName>
    </alternativeName>
</protein>
<dbReference type="InterPro" id="IPR027484">
    <property type="entry name" value="PInositol-4-P-5-kinase_N"/>
</dbReference>
<evidence type="ECO:0000256" key="17">
    <source>
        <dbReference type="ARBA" id="ARBA00023002"/>
    </source>
</evidence>
<evidence type="ECO:0000256" key="21">
    <source>
        <dbReference type="ARBA" id="ARBA00080374"/>
    </source>
</evidence>
<feature type="transmembrane region" description="Helical" evidence="25">
    <location>
        <begin position="900"/>
        <end position="921"/>
    </location>
</feature>
<evidence type="ECO:0000259" key="26">
    <source>
        <dbReference type="PROSITE" id="PS51455"/>
    </source>
</evidence>
<dbReference type="EMBL" id="MU855389">
    <property type="protein sequence ID" value="KAK3904647.1"/>
    <property type="molecule type" value="Genomic_DNA"/>
</dbReference>
<dbReference type="CDD" id="cd17303">
    <property type="entry name" value="PIPKc_PIP5K_yeast_like"/>
    <property type="match status" value="1"/>
</dbReference>
<evidence type="ECO:0000256" key="11">
    <source>
        <dbReference type="ARBA" id="ARBA00022741"/>
    </source>
</evidence>
<dbReference type="GO" id="GO:0016308">
    <property type="term" value="F:1-phosphatidylinositol-4-phosphate 5-kinase activity"/>
    <property type="evidence" value="ECO:0007669"/>
    <property type="project" value="UniProtKB-EC"/>
</dbReference>
<evidence type="ECO:0000256" key="25">
    <source>
        <dbReference type="SAM" id="Phobius"/>
    </source>
</evidence>
<dbReference type="SUPFAM" id="SSF47203">
    <property type="entry name" value="Acyl-CoA dehydrogenase C-terminal domain-like"/>
    <property type="match status" value="1"/>
</dbReference>
<dbReference type="InterPro" id="IPR046373">
    <property type="entry name" value="Acyl-CoA_Oxase/DH_mid-dom_sf"/>
</dbReference>
<dbReference type="GO" id="GO:0005743">
    <property type="term" value="C:mitochondrial inner membrane"/>
    <property type="evidence" value="ECO:0007669"/>
    <property type="project" value="TreeGrafter"/>
</dbReference>
<evidence type="ECO:0000256" key="3">
    <source>
        <dbReference type="ARBA" id="ARBA00004141"/>
    </source>
</evidence>
<evidence type="ECO:0000256" key="7">
    <source>
        <dbReference type="ARBA" id="ARBA00022553"/>
    </source>
</evidence>
<evidence type="ECO:0000256" key="23">
    <source>
        <dbReference type="PROSITE-ProRule" id="PRU00781"/>
    </source>
</evidence>
<comment type="cofactor">
    <cofactor evidence="2">
        <name>FAD</name>
        <dbReference type="ChEBI" id="CHEBI:57692"/>
    </cofactor>
</comment>
<dbReference type="InterPro" id="IPR037069">
    <property type="entry name" value="AcylCoA_DH/ox_N_sf"/>
</dbReference>
<comment type="subcellular location">
    <subcellularLocation>
        <location evidence="3">Membrane</location>
        <topology evidence="3">Multi-pass membrane protein</topology>
    </subcellularLocation>
    <subcellularLocation>
        <location evidence="4">Mitochondrion matrix</location>
    </subcellularLocation>
</comment>
<dbReference type="InterPro" id="IPR019185">
    <property type="entry name" value="Integral_membrane_SYS1-rel"/>
</dbReference>
<dbReference type="FunFam" id="1.20.140.10:FF:000006">
    <property type="entry name" value="Glutaryl-CoA dehydrogenase, mitochondrial"/>
    <property type="match status" value="1"/>
</dbReference>
<dbReference type="InterPro" id="IPR009075">
    <property type="entry name" value="AcylCo_DH/oxidase_C"/>
</dbReference>
<dbReference type="Pfam" id="PF02770">
    <property type="entry name" value="Acyl-CoA_dh_M"/>
    <property type="match status" value="1"/>
</dbReference>
<dbReference type="SMART" id="SM00330">
    <property type="entry name" value="PIPKc"/>
    <property type="match status" value="1"/>
</dbReference>
<evidence type="ECO:0000256" key="18">
    <source>
        <dbReference type="ARBA" id="ARBA00023128"/>
    </source>
</evidence>
<dbReference type="GO" id="GO:0000062">
    <property type="term" value="F:fatty-acyl-CoA binding"/>
    <property type="evidence" value="ECO:0007669"/>
    <property type="project" value="TreeGrafter"/>
</dbReference>